<evidence type="ECO:0000313" key="5">
    <source>
        <dbReference type="EMBL" id="MBC5787495.1"/>
    </source>
</evidence>
<dbReference type="SUPFAM" id="SSF51445">
    <property type="entry name" value="(Trans)glycosidases"/>
    <property type="match status" value="1"/>
</dbReference>
<keyword evidence="2" id="KW-0378">Hydrolase</keyword>
<evidence type="ECO:0000259" key="4">
    <source>
        <dbReference type="PROSITE" id="PS51782"/>
    </source>
</evidence>
<dbReference type="SMART" id="SM00641">
    <property type="entry name" value="Glyco_25"/>
    <property type="match status" value="1"/>
</dbReference>
<dbReference type="PANTHER" id="PTHR34135">
    <property type="entry name" value="LYSOZYME"/>
    <property type="match status" value="1"/>
</dbReference>
<proteinExistence type="inferred from homology"/>
<dbReference type="Gene3D" id="3.10.350.10">
    <property type="entry name" value="LysM domain"/>
    <property type="match status" value="1"/>
</dbReference>
<evidence type="ECO:0000313" key="6">
    <source>
        <dbReference type="Proteomes" id="UP000649151"/>
    </source>
</evidence>
<evidence type="ECO:0000256" key="3">
    <source>
        <dbReference type="ARBA" id="ARBA00023295"/>
    </source>
</evidence>
<protein>
    <submittedName>
        <fullName evidence="5">LysM peptidoglycan-binding domain-containing protein</fullName>
    </submittedName>
</protein>
<dbReference type="Pfam" id="PF01476">
    <property type="entry name" value="LysM"/>
    <property type="match status" value="1"/>
</dbReference>
<accession>A0ABR7IQS2</accession>
<name>A0ABR7IQS2_9CLOT</name>
<dbReference type="PROSITE" id="PS51782">
    <property type="entry name" value="LYSM"/>
    <property type="match status" value="1"/>
</dbReference>
<dbReference type="InterPro" id="IPR036779">
    <property type="entry name" value="LysM_dom_sf"/>
</dbReference>
<evidence type="ECO:0000256" key="2">
    <source>
        <dbReference type="ARBA" id="ARBA00022801"/>
    </source>
</evidence>
<dbReference type="EMBL" id="JACOQK010000001">
    <property type="protein sequence ID" value="MBC5787495.1"/>
    <property type="molecule type" value="Genomic_DNA"/>
</dbReference>
<dbReference type="PROSITE" id="PS51904">
    <property type="entry name" value="GLYCOSYL_HYDROL_F25_2"/>
    <property type="match status" value="1"/>
</dbReference>
<dbReference type="CDD" id="cd06414">
    <property type="entry name" value="GH25_LytC-like"/>
    <property type="match status" value="1"/>
</dbReference>
<dbReference type="PANTHER" id="PTHR34135:SF2">
    <property type="entry name" value="LYSOZYME"/>
    <property type="match status" value="1"/>
</dbReference>
<dbReference type="InterPro" id="IPR002053">
    <property type="entry name" value="Glyco_hydro_25"/>
</dbReference>
<dbReference type="SMART" id="SM00257">
    <property type="entry name" value="LysM"/>
    <property type="match status" value="1"/>
</dbReference>
<dbReference type="Proteomes" id="UP000649151">
    <property type="component" value="Unassembled WGS sequence"/>
</dbReference>
<reference evidence="5 6" key="1">
    <citation type="submission" date="2020-08" db="EMBL/GenBank/DDBJ databases">
        <title>Genome public.</title>
        <authorList>
            <person name="Liu C."/>
            <person name="Sun Q."/>
        </authorList>
    </citation>
    <scope>NUCLEOTIDE SEQUENCE [LARGE SCALE GENOMIC DNA]</scope>
    <source>
        <strain evidence="5 6">NSJ-27</strain>
    </source>
</reference>
<dbReference type="CDD" id="cd00118">
    <property type="entry name" value="LysM"/>
    <property type="match status" value="1"/>
</dbReference>
<dbReference type="InterPro" id="IPR018392">
    <property type="entry name" value="LysM"/>
</dbReference>
<organism evidence="5 6">
    <name type="scientific">Clostridium facile</name>
    <dbReference type="NCBI Taxonomy" id="2763035"/>
    <lineage>
        <taxon>Bacteria</taxon>
        <taxon>Bacillati</taxon>
        <taxon>Bacillota</taxon>
        <taxon>Clostridia</taxon>
        <taxon>Eubacteriales</taxon>
        <taxon>Clostridiaceae</taxon>
        <taxon>Clostridium</taxon>
    </lineage>
</organism>
<sequence>MFQKKGIDISKWQGDVDFSKVKADGVEFAILRAGYGKLADQKDPKFEQNYASAKAVGMPIGAYHYTYAISMIEAEQEANVLLNWLKGKQFEYPIYFDIEDTSIVYLGKDVLTDIVCTFCEKLEQAGYFVGVYANKNWLMNHLDYNRIKKYTIWLAHYTTATDYPNPHDMWQFSSTQKVDGISGKVDMNYCYKDFPAIIKAGGYNGFGIGTSAPSQPAGTQYSVGDVVTVSSYYASSTETDSNKAVIPSDWKTGTITRIVEGARNPYLLNNGNLGWCNDGDIRGRGDITGSSAPQSVTYTVQSGDTLSGIAAKYGTNYQHLASINGISNPDKIYVGQKIKIK</sequence>
<comment type="caution">
    <text evidence="5">The sequence shown here is derived from an EMBL/GenBank/DDBJ whole genome shotgun (WGS) entry which is preliminary data.</text>
</comment>
<dbReference type="Pfam" id="PF01183">
    <property type="entry name" value="Glyco_hydro_25"/>
    <property type="match status" value="1"/>
</dbReference>
<dbReference type="Gene3D" id="3.20.20.80">
    <property type="entry name" value="Glycosidases"/>
    <property type="match status" value="1"/>
</dbReference>
<feature type="domain" description="LysM" evidence="4">
    <location>
        <begin position="296"/>
        <end position="340"/>
    </location>
</feature>
<dbReference type="InterPro" id="IPR017853">
    <property type="entry name" value="GH"/>
</dbReference>
<comment type="similarity">
    <text evidence="1">Belongs to the glycosyl hydrolase 25 family.</text>
</comment>
<keyword evidence="6" id="KW-1185">Reference proteome</keyword>
<evidence type="ECO:0000256" key="1">
    <source>
        <dbReference type="ARBA" id="ARBA00010646"/>
    </source>
</evidence>
<dbReference type="InterPro" id="IPR018077">
    <property type="entry name" value="Glyco_hydro_fam25_subgr"/>
</dbReference>
<keyword evidence="3" id="KW-0326">Glycosidase</keyword>
<dbReference type="RefSeq" id="WP_186996422.1">
    <property type="nucleotide sequence ID" value="NZ_JACOQK010000001.1"/>
</dbReference>
<gene>
    <name evidence="5" type="ORF">H8Z77_05585</name>
</gene>
<dbReference type="SUPFAM" id="SSF54106">
    <property type="entry name" value="LysM domain"/>
    <property type="match status" value="1"/>
</dbReference>